<dbReference type="GO" id="GO:0030170">
    <property type="term" value="F:pyridoxal phosphate binding"/>
    <property type="evidence" value="ECO:0007669"/>
    <property type="project" value="InterPro"/>
</dbReference>
<dbReference type="AlphaFoldDB" id="X1A4X2"/>
<protein>
    <recommendedName>
        <fullName evidence="3">Aminotransferase class I/classII large domain-containing protein</fullName>
    </recommendedName>
</protein>
<dbReference type="Gene3D" id="3.90.1150.10">
    <property type="entry name" value="Aspartate Aminotransferase, domain 1"/>
    <property type="match status" value="1"/>
</dbReference>
<dbReference type="InterPro" id="IPR004839">
    <property type="entry name" value="Aminotransferase_I/II_large"/>
</dbReference>
<organism evidence="4">
    <name type="scientific">marine sediment metagenome</name>
    <dbReference type="NCBI Taxonomy" id="412755"/>
    <lineage>
        <taxon>unclassified sequences</taxon>
        <taxon>metagenomes</taxon>
        <taxon>ecological metagenomes</taxon>
    </lineage>
</organism>
<dbReference type="GO" id="GO:0016740">
    <property type="term" value="F:transferase activity"/>
    <property type="evidence" value="ECO:0007669"/>
    <property type="project" value="UniProtKB-KW"/>
</dbReference>
<dbReference type="InterPro" id="IPR050087">
    <property type="entry name" value="AON_synthase_class-II"/>
</dbReference>
<comment type="cofactor">
    <cofactor evidence="1">
        <name>pyridoxal 5'-phosphate</name>
        <dbReference type="ChEBI" id="CHEBI:597326"/>
    </cofactor>
</comment>
<dbReference type="InterPro" id="IPR015421">
    <property type="entry name" value="PyrdxlP-dep_Trfase_major"/>
</dbReference>
<sequence length="297" mass="32799">NDPRLIKAAHEADLKFGVGPGAVRFISGTQEPHIELEKKLAEFYKTEAAMIFSSAYAANCGIIAPLVDKDTYIISDELNHNSIIMAIRFAGVPRDRKKIYAHCDMDRLRKCIDESVGNGKKLIIVTDGVFSMRGDYAPLHYIARLAEEYDPKFEEGIMTVVDDSHGIGAYGKTGRGTVEVTQEDRIDIITATLGKGLGVDGGFIVSNEKVIEYLRETSPLYVYSNPIGSGVAGAALKALEILDSHEGLKLLERLRENTEYFRKGINQIGFKTIEGIHPIVPILIGDSIKAKQMRERN</sequence>
<proteinExistence type="predicted"/>
<dbReference type="InterPro" id="IPR015424">
    <property type="entry name" value="PyrdxlP-dep_Trfase"/>
</dbReference>
<evidence type="ECO:0000256" key="2">
    <source>
        <dbReference type="ARBA" id="ARBA00022679"/>
    </source>
</evidence>
<evidence type="ECO:0000256" key="1">
    <source>
        <dbReference type="ARBA" id="ARBA00001933"/>
    </source>
</evidence>
<dbReference type="EMBL" id="BART01002783">
    <property type="protein sequence ID" value="GAG67828.1"/>
    <property type="molecule type" value="Genomic_DNA"/>
</dbReference>
<evidence type="ECO:0000313" key="4">
    <source>
        <dbReference type="EMBL" id="GAG67828.1"/>
    </source>
</evidence>
<feature type="domain" description="Aminotransferase class I/classII large" evidence="3">
    <location>
        <begin position="18"/>
        <end position="293"/>
    </location>
</feature>
<evidence type="ECO:0000259" key="3">
    <source>
        <dbReference type="Pfam" id="PF00155"/>
    </source>
</evidence>
<keyword evidence="2" id="KW-0808">Transferase</keyword>
<dbReference type="InterPro" id="IPR015422">
    <property type="entry name" value="PyrdxlP-dep_Trfase_small"/>
</dbReference>
<dbReference type="Pfam" id="PF00155">
    <property type="entry name" value="Aminotran_1_2"/>
    <property type="match status" value="1"/>
</dbReference>
<dbReference type="SUPFAM" id="SSF53383">
    <property type="entry name" value="PLP-dependent transferases"/>
    <property type="match status" value="1"/>
</dbReference>
<comment type="caution">
    <text evidence="4">The sequence shown here is derived from an EMBL/GenBank/DDBJ whole genome shotgun (WGS) entry which is preliminary data.</text>
</comment>
<dbReference type="PANTHER" id="PTHR13693">
    <property type="entry name" value="CLASS II AMINOTRANSFERASE/8-AMINO-7-OXONONANOATE SYNTHASE"/>
    <property type="match status" value="1"/>
</dbReference>
<accession>X1A4X2</accession>
<gene>
    <name evidence="4" type="ORF">S01H4_08202</name>
</gene>
<dbReference type="Gene3D" id="3.40.640.10">
    <property type="entry name" value="Type I PLP-dependent aspartate aminotransferase-like (Major domain)"/>
    <property type="match status" value="1"/>
</dbReference>
<feature type="non-terminal residue" evidence="4">
    <location>
        <position position="1"/>
    </location>
</feature>
<reference evidence="4" key="1">
    <citation type="journal article" date="2014" name="Front. Microbiol.">
        <title>High frequency of phylogenetically diverse reductive dehalogenase-homologous genes in deep subseafloor sedimentary metagenomes.</title>
        <authorList>
            <person name="Kawai M."/>
            <person name="Futagami T."/>
            <person name="Toyoda A."/>
            <person name="Takaki Y."/>
            <person name="Nishi S."/>
            <person name="Hori S."/>
            <person name="Arai W."/>
            <person name="Tsubouchi T."/>
            <person name="Morono Y."/>
            <person name="Uchiyama I."/>
            <person name="Ito T."/>
            <person name="Fujiyama A."/>
            <person name="Inagaki F."/>
            <person name="Takami H."/>
        </authorList>
    </citation>
    <scope>NUCLEOTIDE SEQUENCE</scope>
    <source>
        <strain evidence="4">Expedition CK06-06</strain>
    </source>
</reference>
<name>X1A4X2_9ZZZZ</name>